<evidence type="ECO:0000313" key="2">
    <source>
        <dbReference type="EMBL" id="PAY21703.1"/>
    </source>
</evidence>
<evidence type="ECO:0008006" key="4">
    <source>
        <dbReference type="Google" id="ProtNLM"/>
    </source>
</evidence>
<accession>A0A2A2WKZ7</accession>
<dbReference type="AlphaFoldDB" id="A0A2A2WKZ7"/>
<evidence type="ECO:0000256" key="1">
    <source>
        <dbReference type="SAM" id="MobiDB-lite"/>
    </source>
</evidence>
<organism evidence="2 3">
    <name type="scientific">Dietzia natronolimnaea</name>
    <dbReference type="NCBI Taxonomy" id="161920"/>
    <lineage>
        <taxon>Bacteria</taxon>
        <taxon>Bacillati</taxon>
        <taxon>Actinomycetota</taxon>
        <taxon>Actinomycetes</taxon>
        <taxon>Mycobacteriales</taxon>
        <taxon>Dietziaceae</taxon>
        <taxon>Dietzia</taxon>
    </lineage>
</organism>
<gene>
    <name evidence="2" type="ORF">CEY15_17535</name>
</gene>
<name>A0A2A2WKZ7_9ACTN</name>
<dbReference type="OrthoDB" id="8253226at2"/>
<reference evidence="3" key="1">
    <citation type="submission" date="2017-09" db="EMBL/GenBank/DDBJ databases">
        <authorList>
            <person name="Zhang Y."/>
            <person name="Huang X."/>
            <person name="Liu J."/>
            <person name="Lu L."/>
            <person name="Peng K."/>
        </authorList>
    </citation>
    <scope>NUCLEOTIDE SEQUENCE [LARGE SCALE GENOMIC DNA]</scope>
    <source>
        <strain evidence="3">S-XJ-1</strain>
    </source>
</reference>
<protein>
    <recommendedName>
        <fullName evidence="4">CHAT domain-containing protein</fullName>
    </recommendedName>
</protein>
<dbReference type="EMBL" id="NTGA01000068">
    <property type="protein sequence ID" value="PAY21703.1"/>
    <property type="molecule type" value="Genomic_DNA"/>
</dbReference>
<dbReference type="Proteomes" id="UP000218810">
    <property type="component" value="Unassembled WGS sequence"/>
</dbReference>
<keyword evidence="3" id="KW-1185">Reference proteome</keyword>
<feature type="compositionally biased region" description="Basic and acidic residues" evidence="1">
    <location>
        <begin position="57"/>
        <end position="72"/>
    </location>
</feature>
<proteinExistence type="predicted"/>
<dbReference type="RefSeq" id="WP_095719482.1">
    <property type="nucleotide sequence ID" value="NZ_NTGA01000068.1"/>
</dbReference>
<feature type="compositionally biased region" description="Basic and acidic residues" evidence="1">
    <location>
        <begin position="8"/>
        <end position="33"/>
    </location>
</feature>
<feature type="region of interest" description="Disordered" evidence="1">
    <location>
        <begin position="103"/>
        <end position="127"/>
    </location>
</feature>
<sequence length="354" mass="38725">MSSSMYRRQLEQKRKQRRDAESKVGNCRTKESTARAAAAKARGAAAATKSSTTMKSKLREAERKDKEAETAGKDAAQWQKRVDSYSKQELDLQAKLERAQKSELEAAERKRKKAEEEAARRAAGERQAFNSRLRQAEDAVNEVMRSVPSPKAEVLRILLLGAASEGDLRIGREQKRIRTAVEAALHRDQIQFDARPAATTADLMDGITKFRPHVVHFSGHSSSALIVFERDRDEQHDGVIVTAQAFARAVQATDSPPLLVLLNSCNSAPQANNLVEEKIVPLAIGMADSIADTDAINYAAQFYAAIANGQSVHSSHRAARASLELDGLEGYELPTLASADGIDPSQVVLVKPTE</sequence>
<feature type="compositionally biased region" description="Basic and acidic residues" evidence="1">
    <location>
        <begin position="103"/>
        <end position="124"/>
    </location>
</feature>
<feature type="compositionally biased region" description="Low complexity" evidence="1">
    <location>
        <begin position="34"/>
        <end position="55"/>
    </location>
</feature>
<feature type="region of interest" description="Disordered" evidence="1">
    <location>
        <begin position="1"/>
        <end position="84"/>
    </location>
</feature>
<evidence type="ECO:0000313" key="3">
    <source>
        <dbReference type="Proteomes" id="UP000218810"/>
    </source>
</evidence>
<comment type="caution">
    <text evidence="2">The sequence shown here is derived from an EMBL/GenBank/DDBJ whole genome shotgun (WGS) entry which is preliminary data.</text>
</comment>